<evidence type="ECO:0000313" key="2">
    <source>
        <dbReference type="EMBL" id="KAA6369766.1"/>
    </source>
</evidence>
<dbReference type="Proteomes" id="UP000324800">
    <property type="component" value="Unassembled WGS sequence"/>
</dbReference>
<evidence type="ECO:0000313" key="3">
    <source>
        <dbReference type="Proteomes" id="UP000324800"/>
    </source>
</evidence>
<organism evidence="2 3">
    <name type="scientific">Streblomastix strix</name>
    <dbReference type="NCBI Taxonomy" id="222440"/>
    <lineage>
        <taxon>Eukaryota</taxon>
        <taxon>Metamonada</taxon>
        <taxon>Preaxostyla</taxon>
        <taxon>Oxymonadida</taxon>
        <taxon>Streblomastigidae</taxon>
        <taxon>Streblomastix</taxon>
    </lineage>
</organism>
<name>A0A5J4UG68_9EUKA</name>
<feature type="compositionally biased region" description="Polar residues" evidence="1">
    <location>
        <begin position="46"/>
        <end position="59"/>
    </location>
</feature>
<feature type="non-terminal residue" evidence="2">
    <location>
        <position position="1"/>
    </location>
</feature>
<protein>
    <submittedName>
        <fullName evidence="2">Uncharacterized protein</fullName>
    </submittedName>
</protein>
<feature type="compositionally biased region" description="Basic and acidic residues" evidence="1">
    <location>
        <begin position="19"/>
        <end position="30"/>
    </location>
</feature>
<sequence>TQTASEVLKPKTVSKRRSKNAEQVKPEPKTLTKRMKGSRAPDGAWTLQSREISVEISLSNRKEERADEDGSSEDRGKDWRIDIQRKGKWNGWKNEKIYMSMETDRE</sequence>
<dbReference type="EMBL" id="SNRW01016038">
    <property type="protein sequence ID" value="KAA6369766.1"/>
    <property type="molecule type" value="Genomic_DNA"/>
</dbReference>
<dbReference type="AlphaFoldDB" id="A0A5J4UG68"/>
<accession>A0A5J4UG68</accession>
<feature type="region of interest" description="Disordered" evidence="1">
    <location>
        <begin position="1"/>
        <end position="79"/>
    </location>
</feature>
<evidence type="ECO:0000256" key="1">
    <source>
        <dbReference type="SAM" id="MobiDB-lite"/>
    </source>
</evidence>
<gene>
    <name evidence="2" type="ORF">EZS28_034706</name>
</gene>
<comment type="caution">
    <text evidence="2">The sequence shown here is derived from an EMBL/GenBank/DDBJ whole genome shotgun (WGS) entry which is preliminary data.</text>
</comment>
<proteinExistence type="predicted"/>
<reference evidence="2 3" key="1">
    <citation type="submission" date="2019-03" db="EMBL/GenBank/DDBJ databases">
        <title>Single cell metagenomics reveals metabolic interactions within the superorganism composed of flagellate Streblomastix strix and complex community of Bacteroidetes bacteria on its surface.</title>
        <authorList>
            <person name="Treitli S.C."/>
            <person name="Kolisko M."/>
            <person name="Husnik F."/>
            <person name="Keeling P."/>
            <person name="Hampl V."/>
        </authorList>
    </citation>
    <scope>NUCLEOTIDE SEQUENCE [LARGE SCALE GENOMIC DNA]</scope>
    <source>
        <strain evidence="2">ST1C</strain>
    </source>
</reference>